<keyword evidence="1" id="KW-0547">Nucleotide-binding</keyword>
<evidence type="ECO:0008006" key="9">
    <source>
        <dbReference type="Google" id="ProtNLM"/>
    </source>
</evidence>
<proteinExistence type="inferred from homology"/>
<dbReference type="PANTHER" id="PTHR45639">
    <property type="entry name" value="HSC70CB, ISOFORM G-RELATED"/>
    <property type="match status" value="1"/>
</dbReference>
<dbReference type="CDD" id="cd24095">
    <property type="entry name" value="ASKHA_NBD_HSP70_AtHsp70-14-like"/>
    <property type="match status" value="1"/>
</dbReference>
<dbReference type="SUPFAM" id="SSF100934">
    <property type="entry name" value="Heat shock protein 70kD (HSP70), C-terminal subdomain"/>
    <property type="match status" value="1"/>
</dbReference>
<dbReference type="InterPro" id="IPR029048">
    <property type="entry name" value="HSP70_C_sf"/>
</dbReference>
<name>A0AAP0GUU0_9ASTR</name>
<dbReference type="SUPFAM" id="SSF53067">
    <property type="entry name" value="Actin-like ATPase domain"/>
    <property type="match status" value="2"/>
</dbReference>
<dbReference type="AlphaFoldDB" id="A0AAP0GUU0"/>
<dbReference type="InterPro" id="IPR043129">
    <property type="entry name" value="ATPase_NBD"/>
</dbReference>
<dbReference type="GO" id="GO:0005524">
    <property type="term" value="F:ATP binding"/>
    <property type="evidence" value="ECO:0007669"/>
    <property type="project" value="UniProtKB-KW"/>
</dbReference>
<keyword evidence="3" id="KW-0143">Chaperone</keyword>
<dbReference type="PRINTS" id="PR00301">
    <property type="entry name" value="HEATSHOCK70"/>
</dbReference>
<dbReference type="PANTHER" id="PTHR45639:SF23">
    <property type="entry name" value="HEAT SHOCK PROTEIN 70 FAMILY"/>
    <property type="match status" value="1"/>
</dbReference>
<reference evidence="7 8" key="1">
    <citation type="submission" date="2024-04" db="EMBL/GenBank/DDBJ databases">
        <title>The reference genome of an endangered Asteraceae, Deinandra increscens subsp. villosa, native to the Central Coast of California.</title>
        <authorList>
            <person name="Guilliams M."/>
            <person name="Hasenstab-Lehman K."/>
            <person name="Meyer R."/>
            <person name="Mcevoy S."/>
        </authorList>
    </citation>
    <scope>NUCLEOTIDE SEQUENCE [LARGE SCALE GENOMIC DNA]</scope>
    <source>
        <tissue evidence="7">Leaf</tissue>
    </source>
</reference>
<feature type="coiled-coil region" evidence="5">
    <location>
        <begin position="519"/>
        <end position="549"/>
    </location>
</feature>
<sequence length="1155" mass="129486">MSVIGFDIGNDSCVIAAAKRGGVDVLLNDESKRETPAVVSFGEKQRFLGSAGAAFATANPTSTISQIKRLIGKLYKEVEGDLKLLPFATSEGPRGGILIELQYLKTKWTFTPVEILGMLLKHLKQITEKNLESAVVDCVIGIPSYFTDLQRRMYLDAALIAGLKPLRLIHDGTAIALGYGMYKTDFSESGPTNVMFVDIGHCDTQVTLAAFEPGEMKILSHSFDPNLGGRDFDEVLFHHFAAQFNEKYKIDVKANARASVRLRASCEKVKKVLSANAEAPISIECLIGDTDVRGFITREEFEKLSSKLLDRVIIPCRMALKDADLSVDKISTVELVGSGSRIPAITRYLTMFFEKEPTRTLNASECVARGCALRCAMLSPSLKVRDYKIEDSFPYSIEIPSPKGEFMLFPKGSSFPKVTKMELQCNIPLCLPVAYINERNFPAGMSHLLGSFGIGMSEPSDAEKVDVELSVKLNNHGIVEIDSAKILEDKNNFARNLYARILMDNSRVLNLSISENLEYASTNDELREAKEKEKKLVQQDIKVEDAKDQRNTLESFVYDTRSKLSGAYRSHVKDSEKELITTNLQKTEDWLYEDSDDESEQDYTGRLISLKKLLEPIENRYNEEIAIAKATNSLKICIAKYHSHADSLPDDKKERVKKHCGEAEEWLRNTISQKHSSPKTLLTEINHVINVVESTCESIIRPKHSYPRNEEHVDSKRAREKAAKPLQTCITKYNLLAESLPAKMKEEVKNECREAEKWLVNALSQKGLPLKTLSTNINHNTKIFESNCERIINSKHSYSRKEEHVDSKSARENAAKPLQTCIRKYNLLADSLPADKKEEVKLVCREAEQWLVNAVSRKGLSLKTLSSDINHNVKIVESNCESIISSVSSYSKNEEHVESTIAREKAAKPLQTCIAKYNLLADSLPAEKKEEVKNECREAEQWLVNAVSQKGSSLKTLSYSINQYIKYVESKCENIISSASSLQRHEGPMDSDLRNRTVELDQKDHSMDSENATKALEACIAKYHSLAESLPANIKTKVKGECMRTEEWLVSQNASSPNLYVAYINHVIEGFQRNCESIIRSKASPPRHDGHGDLNEGDQRIVADHTYQPVNSDQTGQPMDMEQTGQPMDTEQTGQPMESDESGPLYNIQSINQSF</sequence>
<dbReference type="Gene3D" id="3.30.420.40">
    <property type="match status" value="2"/>
</dbReference>
<evidence type="ECO:0000256" key="5">
    <source>
        <dbReference type="SAM" id="Coils"/>
    </source>
</evidence>
<evidence type="ECO:0000256" key="1">
    <source>
        <dbReference type="ARBA" id="ARBA00022741"/>
    </source>
</evidence>
<dbReference type="Pfam" id="PF00012">
    <property type="entry name" value="HSP70"/>
    <property type="match status" value="1"/>
</dbReference>
<dbReference type="InterPro" id="IPR013126">
    <property type="entry name" value="Hsp_70_fam"/>
</dbReference>
<keyword evidence="5" id="KW-0175">Coiled coil</keyword>
<dbReference type="FunFam" id="3.90.640.10:FF:000004">
    <property type="entry name" value="Heat shock 70 kDa protein 4"/>
    <property type="match status" value="1"/>
</dbReference>
<organism evidence="7 8">
    <name type="scientific">Deinandra increscens subsp. villosa</name>
    <dbReference type="NCBI Taxonomy" id="3103831"/>
    <lineage>
        <taxon>Eukaryota</taxon>
        <taxon>Viridiplantae</taxon>
        <taxon>Streptophyta</taxon>
        <taxon>Embryophyta</taxon>
        <taxon>Tracheophyta</taxon>
        <taxon>Spermatophyta</taxon>
        <taxon>Magnoliopsida</taxon>
        <taxon>eudicotyledons</taxon>
        <taxon>Gunneridae</taxon>
        <taxon>Pentapetalae</taxon>
        <taxon>asterids</taxon>
        <taxon>campanulids</taxon>
        <taxon>Asterales</taxon>
        <taxon>Asteraceae</taxon>
        <taxon>Asteroideae</taxon>
        <taxon>Heliantheae alliance</taxon>
        <taxon>Madieae</taxon>
        <taxon>Madiinae</taxon>
        <taxon>Deinandra</taxon>
    </lineage>
</organism>
<dbReference type="GO" id="GO:0005829">
    <property type="term" value="C:cytosol"/>
    <property type="evidence" value="ECO:0007669"/>
    <property type="project" value="TreeGrafter"/>
</dbReference>
<protein>
    <recommendedName>
        <fullName evidence="9">Heat shock protein 70</fullName>
    </recommendedName>
</protein>
<dbReference type="Gene3D" id="2.60.34.10">
    <property type="entry name" value="Substrate Binding Domain Of DNAk, Chain A, domain 1"/>
    <property type="match status" value="1"/>
</dbReference>
<dbReference type="FunFam" id="3.30.420.40:FF:000171">
    <property type="entry name" value="Heat shock 70 kDa protein 4"/>
    <property type="match status" value="2"/>
</dbReference>
<dbReference type="Gene3D" id="1.20.1270.10">
    <property type="match status" value="1"/>
</dbReference>
<keyword evidence="2" id="KW-0067">ATP-binding</keyword>
<dbReference type="InterPro" id="IPR029047">
    <property type="entry name" value="HSP70_peptide-bd_sf"/>
</dbReference>
<comment type="similarity">
    <text evidence="4">Belongs to the heat shock protein 70 (TC 1.A.33) family. HSP110/SSE subfamily.</text>
</comment>
<evidence type="ECO:0000313" key="8">
    <source>
        <dbReference type="Proteomes" id="UP001408789"/>
    </source>
</evidence>
<evidence type="ECO:0000256" key="2">
    <source>
        <dbReference type="ARBA" id="ARBA00022840"/>
    </source>
</evidence>
<dbReference type="GO" id="GO:0005634">
    <property type="term" value="C:nucleus"/>
    <property type="evidence" value="ECO:0007669"/>
    <property type="project" value="TreeGrafter"/>
</dbReference>
<evidence type="ECO:0000313" key="7">
    <source>
        <dbReference type="EMBL" id="KAK9064183.1"/>
    </source>
</evidence>
<feature type="compositionally biased region" description="Polar residues" evidence="6">
    <location>
        <begin position="1109"/>
        <end position="1136"/>
    </location>
</feature>
<evidence type="ECO:0000256" key="6">
    <source>
        <dbReference type="SAM" id="MobiDB-lite"/>
    </source>
</evidence>
<dbReference type="EMBL" id="JBCNJP010000017">
    <property type="protein sequence ID" value="KAK9064183.1"/>
    <property type="molecule type" value="Genomic_DNA"/>
</dbReference>
<dbReference type="Gene3D" id="3.30.30.30">
    <property type="match status" value="1"/>
</dbReference>
<dbReference type="Gene3D" id="3.90.640.10">
    <property type="entry name" value="Actin, Chain A, domain 4"/>
    <property type="match status" value="1"/>
</dbReference>
<accession>A0AAP0GUU0</accession>
<dbReference type="GO" id="GO:0140662">
    <property type="term" value="F:ATP-dependent protein folding chaperone"/>
    <property type="evidence" value="ECO:0007669"/>
    <property type="project" value="InterPro"/>
</dbReference>
<gene>
    <name evidence="7" type="ORF">SSX86_015563</name>
</gene>
<evidence type="ECO:0000256" key="4">
    <source>
        <dbReference type="ARBA" id="ARBA00061090"/>
    </source>
</evidence>
<feature type="region of interest" description="Disordered" evidence="6">
    <location>
        <begin position="1109"/>
        <end position="1155"/>
    </location>
</feature>
<dbReference type="Proteomes" id="UP001408789">
    <property type="component" value="Unassembled WGS sequence"/>
</dbReference>
<dbReference type="SUPFAM" id="SSF100920">
    <property type="entry name" value="Heat shock protein 70kD (HSP70), peptide-binding domain"/>
    <property type="match status" value="1"/>
</dbReference>
<keyword evidence="8" id="KW-1185">Reference proteome</keyword>
<comment type="caution">
    <text evidence="7">The sequence shown here is derived from an EMBL/GenBank/DDBJ whole genome shotgun (WGS) entry which is preliminary data.</text>
</comment>
<dbReference type="FunFam" id="1.20.1270.10:FF:000002">
    <property type="entry name" value="Heat shock 70 kDa protein 4"/>
    <property type="match status" value="1"/>
</dbReference>
<evidence type="ECO:0000256" key="3">
    <source>
        <dbReference type="ARBA" id="ARBA00023186"/>
    </source>
</evidence>